<dbReference type="Proteomes" id="UP001589559">
    <property type="component" value="Unassembled WGS sequence"/>
</dbReference>
<reference evidence="1" key="1">
    <citation type="submission" date="2024-09" db="EMBL/GenBank/DDBJ databases">
        <authorList>
            <person name="Sun Q."/>
            <person name="Mori K."/>
        </authorList>
    </citation>
    <scope>NUCLEOTIDE SEQUENCE</scope>
    <source>
        <strain evidence="1">JCM 19018</strain>
    </source>
</reference>
<protein>
    <submittedName>
        <fullName evidence="1">Uncharacterized protein</fullName>
    </submittedName>
</protein>
<name>A0ACC6VSA5_9EURY</name>
<organism evidence="1 2">
    <name type="scientific">Haloarcula sebkhae</name>
    <dbReference type="NCBI Taxonomy" id="932660"/>
    <lineage>
        <taxon>Archaea</taxon>
        <taxon>Methanobacteriati</taxon>
        <taxon>Methanobacteriota</taxon>
        <taxon>Stenosarchaea group</taxon>
        <taxon>Halobacteria</taxon>
        <taxon>Halobacteriales</taxon>
        <taxon>Haloarculaceae</taxon>
        <taxon>Haloarcula</taxon>
    </lineage>
</organism>
<dbReference type="EMBL" id="JBHMAK010000014">
    <property type="protein sequence ID" value="MFB9813590.1"/>
    <property type="molecule type" value="Genomic_DNA"/>
</dbReference>
<sequence length="128" mass="14495">MFTVETDLQDTERVCCIGPETTGTKEVTVTNYKGYPIYIDLHLQSLNGCLEFLDSGKTEYHVARKVLPPAERGNPTRKTFALQVSQYAEALDAEDSIRVNLTYYDREDALEESKNDSIPEVFPEVELV</sequence>
<evidence type="ECO:0000313" key="2">
    <source>
        <dbReference type="Proteomes" id="UP001589559"/>
    </source>
</evidence>
<gene>
    <name evidence="1" type="ORF">ACFFN7_19770</name>
</gene>
<comment type="caution">
    <text evidence="1">The sequence shown here is derived from an EMBL/GenBank/DDBJ whole genome shotgun (WGS) entry which is preliminary data.</text>
</comment>
<evidence type="ECO:0000313" key="1">
    <source>
        <dbReference type="EMBL" id="MFB9813590.1"/>
    </source>
</evidence>
<accession>A0ACC6VSA5</accession>
<proteinExistence type="predicted"/>
<keyword evidence="2" id="KW-1185">Reference proteome</keyword>